<dbReference type="GO" id="GO:0016020">
    <property type="term" value="C:membrane"/>
    <property type="evidence" value="ECO:0007669"/>
    <property type="project" value="UniProtKB-SubCell"/>
</dbReference>
<dbReference type="STRING" id="1703770.AMJ39_02500"/>
<dbReference type="EMBL" id="LIZS01000009">
    <property type="protein sequence ID" value="KPJ53962.1"/>
    <property type="molecule type" value="Genomic_DNA"/>
</dbReference>
<evidence type="ECO:0000313" key="9">
    <source>
        <dbReference type="Proteomes" id="UP000052008"/>
    </source>
</evidence>
<evidence type="ECO:0000313" key="8">
    <source>
        <dbReference type="EMBL" id="KPJ53962.1"/>
    </source>
</evidence>
<evidence type="ECO:0000259" key="7">
    <source>
        <dbReference type="Pfam" id="PF04932"/>
    </source>
</evidence>
<evidence type="ECO:0000256" key="4">
    <source>
        <dbReference type="ARBA" id="ARBA00023136"/>
    </source>
</evidence>
<dbReference type="PANTHER" id="PTHR37422:SF13">
    <property type="entry name" value="LIPOPOLYSACCHARIDE BIOSYNTHESIS PROTEIN PA4999-RELATED"/>
    <property type="match status" value="1"/>
</dbReference>
<dbReference type="Proteomes" id="UP000052008">
    <property type="component" value="Unassembled WGS sequence"/>
</dbReference>
<dbReference type="PROSITE" id="PS50005">
    <property type="entry name" value="TPR"/>
    <property type="match status" value="1"/>
</dbReference>
<feature type="transmembrane region" description="Helical" evidence="6">
    <location>
        <begin position="72"/>
        <end position="91"/>
    </location>
</feature>
<dbReference type="SMART" id="SM00028">
    <property type="entry name" value="TPR"/>
    <property type="match status" value="3"/>
</dbReference>
<protein>
    <recommendedName>
        <fullName evidence="7">O-antigen ligase-related domain-containing protein</fullName>
    </recommendedName>
</protein>
<feature type="transmembrane region" description="Helical" evidence="6">
    <location>
        <begin position="97"/>
        <end position="116"/>
    </location>
</feature>
<dbReference type="AlphaFoldDB" id="A0A0S7WUY7"/>
<dbReference type="Gene3D" id="1.25.40.10">
    <property type="entry name" value="Tetratricopeptide repeat domain"/>
    <property type="match status" value="1"/>
</dbReference>
<feature type="transmembrane region" description="Helical" evidence="6">
    <location>
        <begin position="46"/>
        <end position="65"/>
    </location>
</feature>
<gene>
    <name evidence="8" type="ORF">AMJ39_02500</name>
</gene>
<evidence type="ECO:0000256" key="5">
    <source>
        <dbReference type="PROSITE-ProRule" id="PRU00339"/>
    </source>
</evidence>
<evidence type="ECO:0000256" key="1">
    <source>
        <dbReference type="ARBA" id="ARBA00004141"/>
    </source>
</evidence>
<dbReference type="InterPro" id="IPR051533">
    <property type="entry name" value="WaaL-like"/>
</dbReference>
<dbReference type="InterPro" id="IPR011990">
    <property type="entry name" value="TPR-like_helical_dom_sf"/>
</dbReference>
<dbReference type="InterPro" id="IPR019734">
    <property type="entry name" value="TPR_rpt"/>
</dbReference>
<feature type="transmembrane region" description="Helical" evidence="6">
    <location>
        <begin position="12"/>
        <end position="34"/>
    </location>
</feature>
<dbReference type="SUPFAM" id="SSF48452">
    <property type="entry name" value="TPR-like"/>
    <property type="match status" value="1"/>
</dbReference>
<evidence type="ECO:0000256" key="3">
    <source>
        <dbReference type="ARBA" id="ARBA00022989"/>
    </source>
</evidence>
<comment type="subcellular location">
    <subcellularLocation>
        <location evidence="1">Membrane</location>
        <topology evidence="1">Multi-pass membrane protein</topology>
    </subcellularLocation>
</comment>
<feature type="domain" description="O-antigen ligase-related" evidence="7">
    <location>
        <begin position="168"/>
        <end position="307"/>
    </location>
</feature>
<keyword evidence="2 6" id="KW-0812">Transmembrane</keyword>
<proteinExistence type="predicted"/>
<dbReference type="Pfam" id="PF04932">
    <property type="entry name" value="Wzy_C"/>
    <property type="match status" value="1"/>
</dbReference>
<feature type="repeat" description="TPR" evidence="5">
    <location>
        <begin position="526"/>
        <end position="559"/>
    </location>
</feature>
<dbReference type="InterPro" id="IPR007016">
    <property type="entry name" value="O-antigen_ligase-rel_domated"/>
</dbReference>
<comment type="caution">
    <text evidence="8">The sequence shown here is derived from an EMBL/GenBank/DDBJ whole genome shotgun (WGS) entry which is preliminary data.</text>
</comment>
<evidence type="ECO:0000256" key="2">
    <source>
        <dbReference type="ARBA" id="ARBA00022692"/>
    </source>
</evidence>
<accession>A0A0S7WUY7</accession>
<keyword evidence="5" id="KW-0802">TPR repeat</keyword>
<keyword evidence="4 6" id="KW-0472">Membrane</keyword>
<dbReference type="Pfam" id="PF14559">
    <property type="entry name" value="TPR_19"/>
    <property type="match status" value="1"/>
</dbReference>
<feature type="transmembrane region" description="Helical" evidence="6">
    <location>
        <begin position="362"/>
        <end position="380"/>
    </location>
</feature>
<sequence>MLVTILGGGERVEVLALAQLAVLGLLGWSIWRMVSHGKVVIRRTGFELPLLLLLLAALISTLLSGNRYSSTLGTFELGAYIAFFLIAANWLASVPQIRLMSIVIVVLGVAESFLAFSQRFGQGIERVMGSLPYSNYFTDLLLVGVSISFAYLLFGRRSLAPYLAAGAASAVLLGTLVMTGTRAAIVALIVVASLLGALRGRGWLLICLIALVVLFVAVPNSITERLLNVGEYDIYAYKRLDIWQQSLRTFTTAPLFGVGPRNYAAAARQFSFPVDGAVGRYAHSAQIAHNEFMHVGVELGVVGFALFTWVIVLFLGVMRRVRRLEVDPATTPFVVGSTAGVMALLVHALFDNVLYLPGNALIFFLLLGALAGLMSGSRYWRWEFQPSRVRTLYVAIALLLVAQGIVRPAIATVLSGRAGEALRKGSHDRAIAALERARLVAPGDANLAGALGGLYELSFIETRRAADIWSSFIMYEKAILADRLEPRYETALADMLVRRCGFADPETADAILGHRERAVGLDPHNPFLRLDLAEAHVERGELRQAVAAVQSALALEPNFPGAHIRLAQLYEEQGEPSLALEHYHQALAVPIGELRPHAMNGYELRLLEYDRGTVERSVDRLALDAAGTRRISR</sequence>
<feature type="transmembrane region" description="Helical" evidence="6">
    <location>
        <begin position="136"/>
        <end position="154"/>
    </location>
</feature>
<dbReference type="PANTHER" id="PTHR37422">
    <property type="entry name" value="TEICHURONIC ACID BIOSYNTHESIS PROTEIN TUAE"/>
    <property type="match status" value="1"/>
</dbReference>
<organism evidence="8 9">
    <name type="scientific">candidate division TA06 bacterium DG_24</name>
    <dbReference type="NCBI Taxonomy" id="1703770"/>
    <lineage>
        <taxon>Bacteria</taxon>
        <taxon>Bacteria division TA06</taxon>
    </lineage>
</organism>
<feature type="transmembrane region" description="Helical" evidence="6">
    <location>
        <begin position="203"/>
        <end position="222"/>
    </location>
</feature>
<feature type="transmembrane region" description="Helical" evidence="6">
    <location>
        <begin position="392"/>
        <end position="414"/>
    </location>
</feature>
<name>A0A0S7WUY7_UNCT6</name>
<feature type="transmembrane region" description="Helical" evidence="6">
    <location>
        <begin position="160"/>
        <end position="191"/>
    </location>
</feature>
<dbReference type="PATRIC" id="fig|1703770.3.peg.946"/>
<keyword evidence="3 6" id="KW-1133">Transmembrane helix</keyword>
<feature type="transmembrane region" description="Helical" evidence="6">
    <location>
        <begin position="329"/>
        <end position="350"/>
    </location>
</feature>
<feature type="transmembrane region" description="Helical" evidence="6">
    <location>
        <begin position="299"/>
        <end position="317"/>
    </location>
</feature>
<evidence type="ECO:0000256" key="6">
    <source>
        <dbReference type="SAM" id="Phobius"/>
    </source>
</evidence>
<reference evidence="8 9" key="1">
    <citation type="journal article" date="2015" name="Microbiome">
        <title>Genomic resolution of linkages in carbon, nitrogen, and sulfur cycling among widespread estuary sediment bacteria.</title>
        <authorList>
            <person name="Baker B.J."/>
            <person name="Lazar C.S."/>
            <person name="Teske A.P."/>
            <person name="Dick G.J."/>
        </authorList>
    </citation>
    <scope>NUCLEOTIDE SEQUENCE [LARGE SCALE GENOMIC DNA]</scope>
    <source>
        <strain evidence="8">DG_24</strain>
    </source>
</reference>